<dbReference type="KEGG" id="ttf:THTE_2424"/>
<gene>
    <name evidence="1" type="ORF">THTE_2424</name>
</gene>
<organism evidence="1 2">
    <name type="scientific">Thermogutta terrifontis</name>
    <dbReference type="NCBI Taxonomy" id="1331910"/>
    <lineage>
        <taxon>Bacteria</taxon>
        <taxon>Pseudomonadati</taxon>
        <taxon>Planctomycetota</taxon>
        <taxon>Planctomycetia</taxon>
        <taxon>Pirellulales</taxon>
        <taxon>Thermoguttaceae</taxon>
        <taxon>Thermogutta</taxon>
    </lineage>
</organism>
<name>A0A286RGF0_9BACT</name>
<reference evidence="1 2" key="1">
    <citation type="journal article" name="Front. Microbiol.">
        <title>Sugar Metabolism of the First Thermophilic Planctomycete Thermogutta terrifontis: Comparative Genomic and Transcriptomic Approaches.</title>
        <authorList>
            <person name="Elcheninov A.G."/>
            <person name="Menzel P."/>
            <person name="Gudbergsdottir S.R."/>
            <person name="Slesarev A.I."/>
            <person name="Kadnikov V.V."/>
            <person name="Krogh A."/>
            <person name="Bonch-Osmolovskaya E.A."/>
            <person name="Peng X."/>
            <person name="Kublanov I.V."/>
        </authorList>
    </citation>
    <scope>NUCLEOTIDE SEQUENCE [LARGE SCALE GENOMIC DNA]</scope>
    <source>
        <strain evidence="1 2">R1</strain>
    </source>
</reference>
<evidence type="ECO:0000313" key="2">
    <source>
        <dbReference type="Proteomes" id="UP000215086"/>
    </source>
</evidence>
<dbReference type="RefSeq" id="WP_095415202.1">
    <property type="nucleotide sequence ID" value="NZ_CP018477.1"/>
</dbReference>
<dbReference type="EMBL" id="CP018477">
    <property type="protein sequence ID" value="ASV75026.1"/>
    <property type="molecule type" value="Genomic_DNA"/>
</dbReference>
<dbReference type="Proteomes" id="UP000215086">
    <property type="component" value="Chromosome"/>
</dbReference>
<dbReference type="OrthoDB" id="8730636at2"/>
<dbReference type="AlphaFoldDB" id="A0A286RGF0"/>
<accession>A0A286RGF0</accession>
<sequence>MITANRIASAFGAVTLLLASFHGFRPVDGAEAPEAAHPNLWELCREKSSIHRFATLFSAQDVRDRLATEEGRQQAMEWCRATGVTHVFIESFRDGYQAPRDLLTAARDTFRQAGFEVSGCVTPTNVGKLSTGWKAISCYTDLKTQDRLAEIFAYAASLFDEIMIDDFLFTDCTCPECQQARAKRTVRIGDQEFPVNGDSWSAYRCELMVQLSRIKILQAARKVNPNVRIIIKYPQWYDYFHERGYEVIRQTADFDRIWVGTETRDYDDPRWGRTVQYEGYFIMRWLGGIGGEKCGGGWFDPFGTTEHTYVEQARQTILGGARETLLFCYGALQRGTGPRNVEVLRTHIPELLAVAEKIQTRRIIGVAAYKPPHSSPGREPYVYDFVGMLGIPLVPCHEFPENAQAAFFPVHALTDPQFEERLVRLVDRGTPILLTDALAGQLKNKDLLNRPNVQILPVLGDPHRLLKLTENELEPLRMALLRPFGITFRAPNKVGLYLFEDGSYVIENFNNDPVKAALNGQEHEIPGRGWIQVWK</sequence>
<evidence type="ECO:0000313" key="1">
    <source>
        <dbReference type="EMBL" id="ASV75026.1"/>
    </source>
</evidence>
<proteinExistence type="predicted"/>
<protein>
    <submittedName>
        <fullName evidence="1">Uncharacterized protein</fullName>
    </submittedName>
</protein>
<keyword evidence="2" id="KW-1185">Reference proteome</keyword>